<sequence>MASSSTPASPLLYACIAYHSTILTEDTSSAASGASSLASVILPKIKHESAQKLTYTHQQHNIHYIADAPPSNSSTDNLNAGGLTYLVVAKAEVGRRIPFGFLVEIKKRFLKDYDAERTDFPSLPAYGAAAFNSQLKTLLLEYGTTKSGKDDAFANVQSEIDNVRGIMTENIERVLERGERIDLLVDKTDRLGGSARDFRVRSRGLRRRMWWKNMKLMVLLGVLQAHATTICICKKVCVGQRMPLYEIHHTCPLAISQKDELAAAITNIHATKFTTPKNFVNVTFHQTSPENNNAYVGGKPRTGNHVRAHVRAGPSRTQDDWDELCKAVERSWTEIAGTPLPRLKGRPEPDTKLRSVIIMGGIIAGMEAGVLLPSAGGDVEWLQSNWEGFKRRAEAGEEEMVDLVQDVEERGLLNGTMSEAEKDRAEQKRIEEMLGWGDSA</sequence>
<evidence type="ECO:0000313" key="1">
    <source>
        <dbReference type="EMBL" id="KAK3697566.1"/>
    </source>
</evidence>
<dbReference type="EMBL" id="JAUTXU010000224">
    <property type="protein sequence ID" value="KAK3697566.1"/>
    <property type="molecule type" value="Genomic_DNA"/>
</dbReference>
<dbReference type="Proteomes" id="UP001281147">
    <property type="component" value="Unassembled WGS sequence"/>
</dbReference>
<evidence type="ECO:0000313" key="2">
    <source>
        <dbReference type="Proteomes" id="UP001281147"/>
    </source>
</evidence>
<reference evidence="1" key="1">
    <citation type="submission" date="2023-07" db="EMBL/GenBank/DDBJ databases">
        <title>Black Yeasts Isolated from many extreme environments.</title>
        <authorList>
            <person name="Coleine C."/>
            <person name="Stajich J.E."/>
            <person name="Selbmann L."/>
        </authorList>
    </citation>
    <scope>NUCLEOTIDE SEQUENCE</scope>
    <source>
        <strain evidence="1">CCFEE 5714</strain>
    </source>
</reference>
<keyword evidence="2" id="KW-1185">Reference proteome</keyword>
<protein>
    <submittedName>
        <fullName evidence="1">Uncharacterized protein</fullName>
    </submittedName>
</protein>
<name>A0ACC3MLC0_9PEZI</name>
<organism evidence="1 2">
    <name type="scientific">Vermiconidia calcicola</name>
    <dbReference type="NCBI Taxonomy" id="1690605"/>
    <lineage>
        <taxon>Eukaryota</taxon>
        <taxon>Fungi</taxon>
        <taxon>Dikarya</taxon>
        <taxon>Ascomycota</taxon>
        <taxon>Pezizomycotina</taxon>
        <taxon>Dothideomycetes</taxon>
        <taxon>Dothideomycetidae</taxon>
        <taxon>Mycosphaerellales</taxon>
        <taxon>Extremaceae</taxon>
        <taxon>Vermiconidia</taxon>
    </lineage>
</organism>
<gene>
    <name evidence="1" type="ORF">LTR37_017397</name>
</gene>
<comment type="caution">
    <text evidence="1">The sequence shown here is derived from an EMBL/GenBank/DDBJ whole genome shotgun (WGS) entry which is preliminary data.</text>
</comment>
<accession>A0ACC3MLC0</accession>
<proteinExistence type="predicted"/>